<evidence type="ECO:0000313" key="5">
    <source>
        <dbReference type="Proteomes" id="UP001165395"/>
    </source>
</evidence>
<name>A0ABS8D7N4_9NEIS</name>
<comment type="caution">
    <text evidence="3">Lacks conserved residue(s) required for the propagation of feature annotation.</text>
</comment>
<reference evidence="4" key="1">
    <citation type="submission" date="2021-10" db="EMBL/GenBank/DDBJ databases">
        <title>The complete genome sequence of Leeia sp. TBRC 13508.</title>
        <authorList>
            <person name="Charoenyingcharoen P."/>
            <person name="Yukphan P."/>
        </authorList>
    </citation>
    <scope>NUCLEOTIDE SEQUENCE</scope>
    <source>
        <strain evidence="4">TBRC 13508</strain>
    </source>
</reference>
<evidence type="ECO:0000256" key="2">
    <source>
        <dbReference type="ARBA" id="ARBA00023150"/>
    </source>
</evidence>
<dbReference type="EMBL" id="JAJBZT010000006">
    <property type="protein sequence ID" value="MCB6184193.1"/>
    <property type="molecule type" value="Genomic_DNA"/>
</dbReference>
<comment type="similarity">
    <text evidence="3">Belongs to the FdhD family.</text>
</comment>
<keyword evidence="2 3" id="KW-0501">Molybdenum cofactor biosynthesis</keyword>
<comment type="caution">
    <text evidence="4">The sequence shown here is derived from an EMBL/GenBank/DDBJ whole genome shotgun (WGS) entry which is preliminary data.</text>
</comment>
<dbReference type="NCBIfam" id="TIGR00129">
    <property type="entry name" value="fdhD_narQ"/>
    <property type="match status" value="1"/>
</dbReference>
<dbReference type="PIRSF" id="PIRSF015626">
    <property type="entry name" value="FdhD"/>
    <property type="match status" value="1"/>
</dbReference>
<dbReference type="HAMAP" id="MF_00187">
    <property type="entry name" value="FdhD"/>
    <property type="match status" value="1"/>
</dbReference>
<dbReference type="InterPro" id="IPR016193">
    <property type="entry name" value="Cytidine_deaminase-like"/>
</dbReference>
<dbReference type="Pfam" id="PF02634">
    <property type="entry name" value="FdhD-NarQ"/>
    <property type="match status" value="1"/>
</dbReference>
<gene>
    <name evidence="3 4" type="primary">fdhD</name>
    <name evidence="4" type="ORF">LIN78_11605</name>
</gene>
<feature type="active site" description="Cysteine persulfide intermediate" evidence="3">
    <location>
        <position position="110"/>
    </location>
</feature>
<dbReference type="PANTHER" id="PTHR30592:SF1">
    <property type="entry name" value="SULFUR CARRIER PROTEIN FDHD"/>
    <property type="match status" value="1"/>
</dbReference>
<proteinExistence type="inferred from homology"/>
<dbReference type="Gene3D" id="3.10.20.10">
    <property type="match status" value="1"/>
</dbReference>
<comment type="subcellular location">
    <subcellularLocation>
        <location evidence="3">Cytoplasm</location>
    </subcellularLocation>
</comment>
<sequence length="265" mass="28669">MLDQVKAAVSVSQIQQGEAETADDWLATEVPVALEYNGISHVVLMATPDQLAALGLGFSLSEQIIQHPQELFDVEVIEAADGWRIQMEIATPRFLALKERRRQLTGRTGCGLCGTESLADVWRQLPAKPAGELAVLPTPDYQTIRDAFDAFSQKQPLFAATGACHGAAWLDANSMVSIVCEDVGRHNALDKLIGTVVRQSETQLSAGSLLLTSRASVEMVQKSAVMGIRQVIVLSAPTALAVEIAHRAGISLIRYQPGKRRLVVF</sequence>
<evidence type="ECO:0000256" key="1">
    <source>
        <dbReference type="ARBA" id="ARBA00022490"/>
    </source>
</evidence>
<organism evidence="4 5">
    <name type="scientific">Leeia speluncae</name>
    <dbReference type="NCBI Taxonomy" id="2884804"/>
    <lineage>
        <taxon>Bacteria</taxon>
        <taxon>Pseudomonadati</taxon>
        <taxon>Pseudomonadota</taxon>
        <taxon>Betaproteobacteria</taxon>
        <taxon>Neisseriales</taxon>
        <taxon>Leeiaceae</taxon>
        <taxon>Leeia</taxon>
    </lineage>
</organism>
<dbReference type="SUPFAM" id="SSF53927">
    <property type="entry name" value="Cytidine deaminase-like"/>
    <property type="match status" value="1"/>
</dbReference>
<dbReference type="Proteomes" id="UP001165395">
    <property type="component" value="Unassembled WGS sequence"/>
</dbReference>
<keyword evidence="5" id="KW-1185">Reference proteome</keyword>
<dbReference type="Gene3D" id="3.40.140.10">
    <property type="entry name" value="Cytidine Deaminase, domain 2"/>
    <property type="match status" value="1"/>
</dbReference>
<comment type="function">
    <text evidence="3">Required for formate dehydrogenase (FDH) activity. Acts as a sulfur carrier protein that transfers sulfur from IscS to the molybdenum cofactor prior to its insertion into FDH.</text>
</comment>
<dbReference type="InterPro" id="IPR003786">
    <property type="entry name" value="FdhD"/>
</dbReference>
<evidence type="ECO:0000313" key="4">
    <source>
        <dbReference type="EMBL" id="MCB6184193.1"/>
    </source>
</evidence>
<dbReference type="RefSeq" id="WP_227181006.1">
    <property type="nucleotide sequence ID" value="NZ_JAJBZT010000006.1"/>
</dbReference>
<evidence type="ECO:0000256" key="3">
    <source>
        <dbReference type="HAMAP-Rule" id="MF_00187"/>
    </source>
</evidence>
<dbReference type="PANTHER" id="PTHR30592">
    <property type="entry name" value="FORMATE DEHYDROGENASE"/>
    <property type="match status" value="1"/>
</dbReference>
<keyword evidence="1 3" id="KW-0963">Cytoplasm</keyword>
<protein>
    <recommendedName>
        <fullName evidence="3">Sulfur carrier protein FdhD</fullName>
    </recommendedName>
</protein>
<accession>A0ABS8D7N4</accession>